<evidence type="ECO:0000256" key="5">
    <source>
        <dbReference type="ARBA" id="ARBA00023128"/>
    </source>
</evidence>
<proteinExistence type="inferred from homology"/>
<evidence type="ECO:0000256" key="6">
    <source>
        <dbReference type="ARBA" id="ARBA00023274"/>
    </source>
</evidence>
<dbReference type="Pfam" id="PF11788">
    <property type="entry name" value="MRP-L46"/>
    <property type="match status" value="1"/>
</dbReference>
<gene>
    <name evidence="10" type="ORF">N657DRAFT_597904</name>
</gene>
<dbReference type="GeneID" id="87826805"/>
<dbReference type="CDD" id="cd04661">
    <property type="entry name" value="NUDIX_MRP_L46"/>
    <property type="match status" value="1"/>
</dbReference>
<name>A0AAN6Z436_9PEZI</name>
<evidence type="ECO:0000256" key="4">
    <source>
        <dbReference type="ARBA" id="ARBA00022980"/>
    </source>
</evidence>
<dbReference type="InterPro" id="IPR033650">
    <property type="entry name" value="Ribosomal_mL46_NUDIX"/>
</dbReference>
<evidence type="ECO:0000256" key="2">
    <source>
        <dbReference type="ARBA" id="ARBA00009070"/>
    </source>
</evidence>
<dbReference type="InterPro" id="IPR040008">
    <property type="entry name" value="Ribosomal_mL46"/>
</dbReference>
<sequence length="368" mass="41505">MMSAPGRGSALLRSSQRVCSQCARPAPPTIRTTPPTFRPIPSPAIRSLTSRRYYAAEATAATSTFQPTPPPPVTTTTPEPSPSAGSHYRIKSSLILTRPPLLTREQTPFESAFYLYQKRLNERLTAPFRRAFYFKPDTAADLDFGIKLKERHGVPAKDIGRYNPRSRMGWNDEVLVGSTTSDPNHMVERLLRDAEVRVSEDGEPIATEERVPVERPMPRRTEADEKRFVKRLDRALDRTLYLVVKRGEGERAVWEFPTGAVRTEETLHETAARVLRESVGVNMNTWIVGRVPVAHHVVKPLLSHGDAPSVLQPGEKTFFLKGRIMAGQADLAGNKHGLTDFKWLTREELKVLLRKDYYHSVQGMMEVR</sequence>
<feature type="domain" description="Nudix hydrolase" evidence="9">
    <location>
        <begin position="218"/>
        <end position="366"/>
    </location>
</feature>
<keyword evidence="5" id="KW-0496">Mitochondrion</keyword>
<dbReference type="InterPro" id="IPR000086">
    <property type="entry name" value="NUDIX_hydrolase_dom"/>
</dbReference>
<keyword evidence="4" id="KW-0689">Ribosomal protein</keyword>
<evidence type="ECO:0000313" key="10">
    <source>
        <dbReference type="EMBL" id="KAK4123369.1"/>
    </source>
</evidence>
<dbReference type="PANTHER" id="PTHR13124">
    <property type="entry name" value="39S RIBOSOMAL PROTEIN L46, MITOCHONDRIAL PRECURSOR-RELATED"/>
    <property type="match status" value="1"/>
</dbReference>
<dbReference type="PROSITE" id="PS51462">
    <property type="entry name" value="NUDIX"/>
    <property type="match status" value="1"/>
</dbReference>
<dbReference type="InterPro" id="IPR021757">
    <property type="entry name" value="Ribosomal_mL46_N"/>
</dbReference>
<dbReference type="EMBL" id="MU853229">
    <property type="protein sequence ID" value="KAK4123369.1"/>
    <property type="molecule type" value="Genomic_DNA"/>
</dbReference>
<organism evidence="10 11">
    <name type="scientific">Parathielavia appendiculata</name>
    <dbReference type="NCBI Taxonomy" id="2587402"/>
    <lineage>
        <taxon>Eukaryota</taxon>
        <taxon>Fungi</taxon>
        <taxon>Dikarya</taxon>
        <taxon>Ascomycota</taxon>
        <taxon>Pezizomycotina</taxon>
        <taxon>Sordariomycetes</taxon>
        <taxon>Sordariomycetidae</taxon>
        <taxon>Sordariales</taxon>
        <taxon>Chaetomiaceae</taxon>
        <taxon>Parathielavia</taxon>
    </lineage>
</organism>
<dbReference type="Gene3D" id="3.90.79.10">
    <property type="entry name" value="Nucleoside Triphosphate Pyrophosphohydrolase"/>
    <property type="match status" value="1"/>
</dbReference>
<feature type="compositionally biased region" description="Low complexity" evidence="8">
    <location>
        <begin position="74"/>
        <end position="86"/>
    </location>
</feature>
<comment type="subcellular location">
    <subcellularLocation>
        <location evidence="1">Mitochondrion</location>
    </subcellularLocation>
</comment>
<evidence type="ECO:0000256" key="7">
    <source>
        <dbReference type="ARBA" id="ARBA00035190"/>
    </source>
</evidence>
<dbReference type="InterPro" id="IPR015797">
    <property type="entry name" value="NUDIX_hydrolase-like_dom_sf"/>
</dbReference>
<dbReference type="FunFam" id="3.90.79.10:FF:000018">
    <property type="entry name" value="39S ribosomal protein L46, mitochondrial"/>
    <property type="match status" value="1"/>
</dbReference>
<feature type="region of interest" description="Disordered" evidence="8">
    <location>
        <begin position="59"/>
        <end position="87"/>
    </location>
</feature>
<evidence type="ECO:0000259" key="9">
    <source>
        <dbReference type="PROSITE" id="PS51462"/>
    </source>
</evidence>
<dbReference type="SUPFAM" id="SSF55811">
    <property type="entry name" value="Nudix"/>
    <property type="match status" value="1"/>
</dbReference>
<dbReference type="GO" id="GO:0005762">
    <property type="term" value="C:mitochondrial large ribosomal subunit"/>
    <property type="evidence" value="ECO:0007669"/>
    <property type="project" value="TreeGrafter"/>
</dbReference>
<comment type="similarity">
    <text evidence="2">Belongs to the mitochondrion-specific ribosomal protein mL46 family.</text>
</comment>
<reference evidence="10" key="2">
    <citation type="submission" date="2023-05" db="EMBL/GenBank/DDBJ databases">
        <authorList>
            <consortium name="Lawrence Berkeley National Laboratory"/>
            <person name="Steindorff A."/>
            <person name="Hensen N."/>
            <person name="Bonometti L."/>
            <person name="Westerberg I."/>
            <person name="Brannstrom I.O."/>
            <person name="Guillou S."/>
            <person name="Cros-Aarteil S."/>
            <person name="Calhoun S."/>
            <person name="Haridas S."/>
            <person name="Kuo A."/>
            <person name="Mondo S."/>
            <person name="Pangilinan J."/>
            <person name="Riley R."/>
            <person name="Labutti K."/>
            <person name="Andreopoulos B."/>
            <person name="Lipzen A."/>
            <person name="Chen C."/>
            <person name="Yanf M."/>
            <person name="Daum C."/>
            <person name="Ng V."/>
            <person name="Clum A."/>
            <person name="Ohm R."/>
            <person name="Martin F."/>
            <person name="Silar P."/>
            <person name="Natvig D."/>
            <person name="Lalanne C."/>
            <person name="Gautier V."/>
            <person name="Ament-Velasquez S.L."/>
            <person name="Kruys A."/>
            <person name="Hutchinson M.I."/>
            <person name="Powell A.J."/>
            <person name="Barry K."/>
            <person name="Miller A.N."/>
            <person name="Grigoriev I.V."/>
            <person name="Debuchy R."/>
            <person name="Gladieux P."/>
            <person name="Thoren M.H."/>
            <person name="Johannesson H."/>
        </authorList>
    </citation>
    <scope>NUCLEOTIDE SEQUENCE</scope>
    <source>
        <strain evidence="10">CBS 731.68</strain>
    </source>
</reference>
<dbReference type="PANTHER" id="PTHR13124:SF12">
    <property type="entry name" value="LARGE RIBOSOMAL SUBUNIT PROTEIN ML46"/>
    <property type="match status" value="1"/>
</dbReference>
<evidence type="ECO:0000256" key="3">
    <source>
        <dbReference type="ARBA" id="ARBA00022946"/>
    </source>
</evidence>
<protein>
    <recommendedName>
        <fullName evidence="7">Large ribosomal subunit protein mL46</fullName>
    </recommendedName>
</protein>
<keyword evidence="6" id="KW-0687">Ribonucleoprotein</keyword>
<dbReference type="AlphaFoldDB" id="A0AAN6Z436"/>
<comment type="caution">
    <text evidence="10">The sequence shown here is derived from an EMBL/GenBank/DDBJ whole genome shotgun (WGS) entry which is preliminary data.</text>
</comment>
<reference evidence="10" key="1">
    <citation type="journal article" date="2023" name="Mol. Phylogenet. Evol.">
        <title>Genome-scale phylogeny and comparative genomics of the fungal order Sordariales.</title>
        <authorList>
            <person name="Hensen N."/>
            <person name="Bonometti L."/>
            <person name="Westerberg I."/>
            <person name="Brannstrom I.O."/>
            <person name="Guillou S."/>
            <person name="Cros-Aarteil S."/>
            <person name="Calhoun S."/>
            <person name="Haridas S."/>
            <person name="Kuo A."/>
            <person name="Mondo S."/>
            <person name="Pangilinan J."/>
            <person name="Riley R."/>
            <person name="LaButti K."/>
            <person name="Andreopoulos B."/>
            <person name="Lipzen A."/>
            <person name="Chen C."/>
            <person name="Yan M."/>
            <person name="Daum C."/>
            <person name="Ng V."/>
            <person name="Clum A."/>
            <person name="Steindorff A."/>
            <person name="Ohm R.A."/>
            <person name="Martin F."/>
            <person name="Silar P."/>
            <person name="Natvig D.O."/>
            <person name="Lalanne C."/>
            <person name="Gautier V."/>
            <person name="Ament-Velasquez S.L."/>
            <person name="Kruys A."/>
            <person name="Hutchinson M.I."/>
            <person name="Powell A.J."/>
            <person name="Barry K."/>
            <person name="Miller A.N."/>
            <person name="Grigoriev I.V."/>
            <person name="Debuchy R."/>
            <person name="Gladieux P."/>
            <person name="Hiltunen Thoren M."/>
            <person name="Johannesson H."/>
        </authorList>
    </citation>
    <scope>NUCLEOTIDE SEQUENCE</scope>
    <source>
        <strain evidence="10">CBS 731.68</strain>
    </source>
</reference>
<dbReference type="GO" id="GO:0005743">
    <property type="term" value="C:mitochondrial inner membrane"/>
    <property type="evidence" value="ECO:0007669"/>
    <property type="project" value="UniProtKB-ARBA"/>
</dbReference>
<accession>A0AAN6Z436</accession>
<evidence type="ECO:0000256" key="8">
    <source>
        <dbReference type="SAM" id="MobiDB-lite"/>
    </source>
</evidence>
<dbReference type="GO" id="GO:0003735">
    <property type="term" value="F:structural constituent of ribosome"/>
    <property type="evidence" value="ECO:0007669"/>
    <property type="project" value="InterPro"/>
</dbReference>
<keyword evidence="11" id="KW-1185">Reference proteome</keyword>
<evidence type="ECO:0000256" key="1">
    <source>
        <dbReference type="ARBA" id="ARBA00004173"/>
    </source>
</evidence>
<keyword evidence="3" id="KW-0809">Transit peptide</keyword>
<dbReference type="RefSeq" id="XP_062647140.1">
    <property type="nucleotide sequence ID" value="XM_062790035.1"/>
</dbReference>
<feature type="region of interest" description="Disordered" evidence="8">
    <location>
        <begin position="1"/>
        <end position="42"/>
    </location>
</feature>
<dbReference type="Proteomes" id="UP001302602">
    <property type="component" value="Unassembled WGS sequence"/>
</dbReference>
<evidence type="ECO:0000313" key="11">
    <source>
        <dbReference type="Proteomes" id="UP001302602"/>
    </source>
</evidence>